<name>A0A3P8L7N0_9BACT</name>
<dbReference type="Pfam" id="PF08282">
    <property type="entry name" value="Hydrolase_3"/>
    <property type="match status" value="1"/>
</dbReference>
<dbReference type="EMBL" id="CP101806">
    <property type="protein sequence ID" value="UUD34858.1"/>
    <property type="molecule type" value="Genomic_DNA"/>
</dbReference>
<reference evidence="3" key="2">
    <citation type="submission" date="2022-07" db="EMBL/GenBank/DDBJ databases">
        <title>Complete genome of Mycoplasma caviae type strain G122.</title>
        <authorList>
            <person name="Spergser J."/>
        </authorList>
    </citation>
    <scope>NUCLEOTIDE SEQUENCE</scope>
    <source>
        <strain evidence="3">G122</strain>
    </source>
</reference>
<dbReference type="SUPFAM" id="SSF56784">
    <property type="entry name" value="HAD-like"/>
    <property type="match status" value="1"/>
</dbReference>
<evidence type="ECO:0000313" key="4">
    <source>
        <dbReference type="EMBL" id="VDR42295.1"/>
    </source>
</evidence>
<dbReference type="NCBIfam" id="TIGR00099">
    <property type="entry name" value="Cof-subfamily"/>
    <property type="match status" value="1"/>
</dbReference>
<dbReference type="EMBL" id="UZVY01000001">
    <property type="protein sequence ID" value="VDR42295.1"/>
    <property type="molecule type" value="Genomic_DNA"/>
</dbReference>
<dbReference type="Gene3D" id="3.30.1240.10">
    <property type="match status" value="1"/>
</dbReference>
<dbReference type="InterPro" id="IPR036412">
    <property type="entry name" value="HAD-like_sf"/>
</dbReference>
<protein>
    <submittedName>
        <fullName evidence="3">HAD family hydrolase</fullName>
    </submittedName>
    <submittedName>
        <fullName evidence="4">Haloacid dehalogenase-like hydrolase</fullName>
        <ecNumber evidence="4">3.-.-.-</ecNumber>
    </submittedName>
</protein>
<evidence type="ECO:0000313" key="3">
    <source>
        <dbReference type="EMBL" id="UUD34858.1"/>
    </source>
</evidence>
<dbReference type="EC" id="3.-.-.-" evidence="4"/>
<dbReference type="PANTHER" id="PTHR10000:SF8">
    <property type="entry name" value="HAD SUPERFAMILY HYDROLASE-LIKE, TYPE 3"/>
    <property type="match status" value="1"/>
</dbReference>
<dbReference type="Gene3D" id="3.40.50.1000">
    <property type="entry name" value="HAD superfamily/HAD-like"/>
    <property type="match status" value="1"/>
</dbReference>
<dbReference type="PANTHER" id="PTHR10000">
    <property type="entry name" value="PHOSPHOSERINE PHOSPHATASE"/>
    <property type="match status" value="1"/>
</dbReference>
<keyword evidence="6" id="KW-1185">Reference proteome</keyword>
<dbReference type="NCBIfam" id="TIGR01484">
    <property type="entry name" value="HAD-SF-IIB"/>
    <property type="match status" value="1"/>
</dbReference>
<evidence type="ECO:0000256" key="1">
    <source>
        <dbReference type="ARBA" id="ARBA00001946"/>
    </source>
</evidence>
<dbReference type="InterPro" id="IPR006379">
    <property type="entry name" value="HAD-SF_hydro_IIB"/>
</dbReference>
<accession>A0A3P8L7N0</accession>
<organism evidence="4 5">
    <name type="scientific">Mycoplasmopsis caviae</name>
    <dbReference type="NCBI Taxonomy" id="55603"/>
    <lineage>
        <taxon>Bacteria</taxon>
        <taxon>Bacillati</taxon>
        <taxon>Mycoplasmatota</taxon>
        <taxon>Mycoplasmoidales</taxon>
        <taxon>Metamycoplasmataceae</taxon>
        <taxon>Mycoplasmopsis</taxon>
    </lineage>
</organism>
<gene>
    <name evidence="4" type="ORF">NCTC10126_00804</name>
    <name evidence="3" type="ORF">NPA07_03530</name>
</gene>
<dbReference type="SFLD" id="SFLDG01140">
    <property type="entry name" value="C2.B:_Phosphomannomutase_and_P"/>
    <property type="match status" value="1"/>
</dbReference>
<dbReference type="GO" id="GO:0005829">
    <property type="term" value="C:cytosol"/>
    <property type="evidence" value="ECO:0007669"/>
    <property type="project" value="TreeGrafter"/>
</dbReference>
<comment type="similarity">
    <text evidence="2">Belongs to the HAD-like hydrolase superfamily. Cof family.</text>
</comment>
<dbReference type="SFLD" id="SFLDS00003">
    <property type="entry name" value="Haloacid_Dehalogenase"/>
    <property type="match status" value="1"/>
</dbReference>
<keyword evidence="4" id="KW-0378">Hydrolase</keyword>
<evidence type="ECO:0000313" key="6">
    <source>
        <dbReference type="Proteomes" id="UP001058569"/>
    </source>
</evidence>
<dbReference type="Proteomes" id="UP000280036">
    <property type="component" value="Unassembled WGS sequence"/>
</dbReference>
<dbReference type="AlphaFoldDB" id="A0A3P8L7N0"/>
<sequence>MKFKIDTHKIDLLKKENQDDYFYINSNTLKKYKNGKLISFYDDSDKYNFLIFEIIEIIDVEYNNINESNILYNDHKSHCWFRLKLKRHYFELSMVDNFVFDMDGTLLNDKKLILDENIKSLNELKSMGKNIIVATGRPLFTLNHIDEVPTDFPIICANGALIYNKDRSLLKSFKIDKNECRKIYQYLKEHDMEFLMYTPDYVLGCKNNSCKYIELRNYVSTIGKNYMDGDFLNELDKYDICKFLIHMPCTTEEKLKNLKEYLKQFNVYLVRSQSTFADIMRKDATKGEAVKFLANKYNLDLNRTICFGDAENDTSMFSISKYSASPASGNINAKSKSLLRARNHKVPWLSEFIEQFKK</sequence>
<evidence type="ECO:0000313" key="5">
    <source>
        <dbReference type="Proteomes" id="UP000280036"/>
    </source>
</evidence>
<dbReference type="GO" id="GO:0016791">
    <property type="term" value="F:phosphatase activity"/>
    <property type="evidence" value="ECO:0007669"/>
    <property type="project" value="TreeGrafter"/>
</dbReference>
<dbReference type="OrthoDB" id="388395at2"/>
<dbReference type="InterPro" id="IPR023214">
    <property type="entry name" value="HAD_sf"/>
</dbReference>
<dbReference type="Proteomes" id="UP001058569">
    <property type="component" value="Chromosome"/>
</dbReference>
<dbReference type="InterPro" id="IPR000150">
    <property type="entry name" value="Cof"/>
</dbReference>
<dbReference type="RefSeq" id="WP_126118494.1">
    <property type="nucleotide sequence ID" value="NZ_CP101806.1"/>
</dbReference>
<dbReference type="GO" id="GO:0000287">
    <property type="term" value="F:magnesium ion binding"/>
    <property type="evidence" value="ECO:0007669"/>
    <property type="project" value="TreeGrafter"/>
</dbReference>
<comment type="cofactor">
    <cofactor evidence="1">
        <name>Mg(2+)</name>
        <dbReference type="ChEBI" id="CHEBI:18420"/>
    </cofactor>
</comment>
<reference evidence="4 5" key="1">
    <citation type="submission" date="2018-12" db="EMBL/GenBank/DDBJ databases">
        <authorList>
            <consortium name="Pathogen Informatics"/>
        </authorList>
    </citation>
    <scope>NUCLEOTIDE SEQUENCE [LARGE SCALE GENOMIC DNA]</scope>
    <source>
        <strain evidence="4 5">NCTC10126</strain>
    </source>
</reference>
<evidence type="ECO:0000256" key="2">
    <source>
        <dbReference type="ARBA" id="ARBA00034778"/>
    </source>
</evidence>
<proteinExistence type="inferred from homology"/>